<sequence>MPNPDSLLSTCWTSAGDVMPLRNGDLSPFDIRDRVAAAAEAGFSGFGITHTDLVAVRDGIGFPSLAREFEHHGITTVEVEYIDDWWCSGERRSRSDVVRADLLHAAEALGASHIKAGAGQTGDTVEPDVLRAEFAALAREAEAVGTRIALEPAAFSMMTTIEPAARLLRDVAHPAGGLLVDIWHVYRSSMSYQDLERILPPEYVFAVEINDGYREVTGTLFEDTFDNRLYCGEGAFDVVSFVKSLRRLGFTGPWGVEMMSRDHRTLDVRTATKQAAAAAADLLASAR</sequence>
<keyword evidence="3" id="KW-1185">Reference proteome</keyword>
<dbReference type="Proteomes" id="UP001236014">
    <property type="component" value="Chromosome"/>
</dbReference>
<evidence type="ECO:0000313" key="2">
    <source>
        <dbReference type="EMBL" id="WIX77052.1"/>
    </source>
</evidence>
<dbReference type="GO" id="GO:0016853">
    <property type="term" value="F:isomerase activity"/>
    <property type="evidence" value="ECO:0007669"/>
    <property type="project" value="UniProtKB-KW"/>
</dbReference>
<dbReference type="EMBL" id="CP127294">
    <property type="protein sequence ID" value="WIX77052.1"/>
    <property type="molecule type" value="Genomic_DNA"/>
</dbReference>
<reference evidence="2 3" key="1">
    <citation type="submission" date="2023-06" db="EMBL/GenBank/DDBJ databases">
        <authorList>
            <person name="Oyuntsetseg B."/>
            <person name="Kim S.B."/>
        </authorList>
    </citation>
    <scope>NUCLEOTIDE SEQUENCE [LARGE SCALE GENOMIC DNA]</scope>
    <source>
        <strain evidence="2 3">2-15</strain>
    </source>
</reference>
<dbReference type="KEGG" id="acab:QRX50_37450"/>
<dbReference type="RefSeq" id="WP_285967794.1">
    <property type="nucleotide sequence ID" value="NZ_CP127294.1"/>
</dbReference>
<protein>
    <submittedName>
        <fullName evidence="2">Sugar phosphate isomerase/epimerase family protein</fullName>
    </submittedName>
</protein>
<feature type="domain" description="Xylose isomerase-like TIM barrel" evidence="1">
    <location>
        <begin position="35"/>
        <end position="275"/>
    </location>
</feature>
<organism evidence="2 3">
    <name type="scientific">Amycolatopsis carbonis</name>
    <dbReference type="NCBI Taxonomy" id="715471"/>
    <lineage>
        <taxon>Bacteria</taxon>
        <taxon>Bacillati</taxon>
        <taxon>Actinomycetota</taxon>
        <taxon>Actinomycetes</taxon>
        <taxon>Pseudonocardiales</taxon>
        <taxon>Pseudonocardiaceae</taxon>
        <taxon>Amycolatopsis</taxon>
    </lineage>
</organism>
<keyword evidence="2" id="KW-0413">Isomerase</keyword>
<dbReference type="Gene3D" id="3.20.20.150">
    <property type="entry name" value="Divalent-metal-dependent TIM barrel enzymes"/>
    <property type="match status" value="1"/>
</dbReference>
<dbReference type="PANTHER" id="PTHR12110:SF48">
    <property type="entry name" value="BLL3656 PROTEIN"/>
    <property type="match status" value="1"/>
</dbReference>
<dbReference type="InterPro" id="IPR036237">
    <property type="entry name" value="Xyl_isomerase-like_sf"/>
</dbReference>
<evidence type="ECO:0000259" key="1">
    <source>
        <dbReference type="Pfam" id="PF01261"/>
    </source>
</evidence>
<dbReference type="PANTHER" id="PTHR12110">
    <property type="entry name" value="HYDROXYPYRUVATE ISOMERASE"/>
    <property type="match status" value="1"/>
</dbReference>
<gene>
    <name evidence="2" type="ORF">QRX50_37450</name>
</gene>
<proteinExistence type="predicted"/>
<dbReference type="AlphaFoldDB" id="A0A9Y2MVT0"/>
<name>A0A9Y2MVT0_9PSEU</name>
<dbReference type="SUPFAM" id="SSF51658">
    <property type="entry name" value="Xylose isomerase-like"/>
    <property type="match status" value="1"/>
</dbReference>
<accession>A0A9Y2MVT0</accession>
<dbReference type="InterPro" id="IPR050312">
    <property type="entry name" value="IolE/XylAMocC-like"/>
</dbReference>
<dbReference type="Pfam" id="PF01261">
    <property type="entry name" value="AP_endonuc_2"/>
    <property type="match status" value="1"/>
</dbReference>
<evidence type="ECO:0000313" key="3">
    <source>
        <dbReference type="Proteomes" id="UP001236014"/>
    </source>
</evidence>
<dbReference type="InterPro" id="IPR013022">
    <property type="entry name" value="Xyl_isomerase-like_TIM-brl"/>
</dbReference>